<reference evidence="1" key="1">
    <citation type="submission" date="2021-01" db="EMBL/GenBank/DDBJ databases">
        <title>Adiantum capillus-veneris genome.</title>
        <authorList>
            <person name="Fang Y."/>
            <person name="Liao Q."/>
        </authorList>
    </citation>
    <scope>NUCLEOTIDE SEQUENCE</scope>
    <source>
        <strain evidence="1">H3</strain>
        <tissue evidence="1">Leaf</tissue>
    </source>
</reference>
<dbReference type="Proteomes" id="UP000886520">
    <property type="component" value="Chromosome 11"/>
</dbReference>
<dbReference type="EMBL" id="JABFUD020000011">
    <property type="protein sequence ID" value="KAI5073252.1"/>
    <property type="molecule type" value="Genomic_DNA"/>
</dbReference>
<proteinExistence type="predicted"/>
<evidence type="ECO:0000313" key="1">
    <source>
        <dbReference type="EMBL" id="KAI5073252.1"/>
    </source>
</evidence>
<name>A0A9D4ZGJ9_ADICA</name>
<sequence>MRLSLSSFCLGDCDYARIKRCQSHPFASVGMEQHTLNEVLKDLVALKGTLSHTDNKLDVLHRKNLALKGTLSDTDSKLDLLHKENLALKGALYHTDSKFDLLQKENLLLQ</sequence>
<comment type="caution">
    <text evidence="1">The sequence shown here is derived from an EMBL/GenBank/DDBJ whole genome shotgun (WGS) entry which is preliminary data.</text>
</comment>
<protein>
    <submittedName>
        <fullName evidence="1">Uncharacterized protein</fullName>
    </submittedName>
</protein>
<dbReference type="AlphaFoldDB" id="A0A9D4ZGJ9"/>
<accession>A0A9D4ZGJ9</accession>
<keyword evidence="2" id="KW-1185">Reference proteome</keyword>
<organism evidence="1 2">
    <name type="scientific">Adiantum capillus-veneris</name>
    <name type="common">Maidenhair fern</name>
    <dbReference type="NCBI Taxonomy" id="13818"/>
    <lineage>
        <taxon>Eukaryota</taxon>
        <taxon>Viridiplantae</taxon>
        <taxon>Streptophyta</taxon>
        <taxon>Embryophyta</taxon>
        <taxon>Tracheophyta</taxon>
        <taxon>Polypodiopsida</taxon>
        <taxon>Polypodiidae</taxon>
        <taxon>Polypodiales</taxon>
        <taxon>Pteridineae</taxon>
        <taxon>Pteridaceae</taxon>
        <taxon>Vittarioideae</taxon>
        <taxon>Adiantum</taxon>
    </lineage>
</organism>
<gene>
    <name evidence="1" type="ORF">GOP47_0011265</name>
</gene>
<evidence type="ECO:0000313" key="2">
    <source>
        <dbReference type="Proteomes" id="UP000886520"/>
    </source>
</evidence>